<feature type="coiled-coil region" evidence="1">
    <location>
        <begin position="308"/>
        <end position="335"/>
    </location>
</feature>
<dbReference type="Pfam" id="PF17921">
    <property type="entry name" value="Integrase_H2C2"/>
    <property type="match status" value="1"/>
</dbReference>
<dbReference type="PANTHER" id="PTHR47266">
    <property type="entry name" value="ENDONUCLEASE-RELATED"/>
    <property type="match status" value="1"/>
</dbReference>
<dbReference type="SUPFAM" id="SSF53098">
    <property type="entry name" value="Ribonuclease H-like"/>
    <property type="match status" value="2"/>
</dbReference>
<evidence type="ECO:0000256" key="2">
    <source>
        <dbReference type="SAM" id="MobiDB-lite"/>
    </source>
</evidence>
<evidence type="ECO:0000259" key="3">
    <source>
        <dbReference type="Pfam" id="PF13976"/>
    </source>
</evidence>
<dbReference type="EMBL" id="BQNB010014069">
    <property type="protein sequence ID" value="GJT23596.1"/>
    <property type="molecule type" value="Genomic_DNA"/>
</dbReference>
<proteinExistence type="predicted"/>
<dbReference type="Proteomes" id="UP001151760">
    <property type="component" value="Unassembled WGS sequence"/>
</dbReference>
<keyword evidence="1" id="KW-0175">Coiled coil</keyword>
<gene>
    <name evidence="5" type="ORF">Tco_0893533</name>
</gene>
<dbReference type="Gene3D" id="3.30.420.10">
    <property type="entry name" value="Ribonuclease H-like superfamily/Ribonuclease H"/>
    <property type="match status" value="3"/>
</dbReference>
<feature type="domain" description="GAG-pre-integrase" evidence="3">
    <location>
        <begin position="604"/>
        <end position="645"/>
    </location>
</feature>
<evidence type="ECO:0000313" key="6">
    <source>
        <dbReference type="Proteomes" id="UP001151760"/>
    </source>
</evidence>
<protein>
    <submittedName>
        <fullName evidence="5">Ribonuclease H-like domain-containing protein</fullName>
    </submittedName>
</protein>
<dbReference type="InterPro" id="IPR012337">
    <property type="entry name" value="RNaseH-like_sf"/>
</dbReference>
<name>A0ABQ5CCE2_9ASTR</name>
<dbReference type="InterPro" id="IPR041588">
    <property type="entry name" value="Integrase_H2C2"/>
</dbReference>
<comment type="caution">
    <text evidence="5">The sequence shown here is derived from an EMBL/GenBank/DDBJ whole genome shotgun (WGS) entry which is preliminary data.</text>
</comment>
<feature type="domain" description="Integrase zinc-binding" evidence="4">
    <location>
        <begin position="916"/>
        <end position="963"/>
    </location>
</feature>
<dbReference type="InterPro" id="IPR036397">
    <property type="entry name" value="RNaseH_sf"/>
</dbReference>
<keyword evidence="6" id="KW-1185">Reference proteome</keyword>
<evidence type="ECO:0000256" key="1">
    <source>
        <dbReference type="SAM" id="Coils"/>
    </source>
</evidence>
<dbReference type="InterPro" id="IPR052160">
    <property type="entry name" value="Gypsy_RT_Integrase-like"/>
</dbReference>
<feature type="compositionally biased region" description="Polar residues" evidence="2">
    <location>
        <begin position="860"/>
        <end position="872"/>
    </location>
</feature>
<sequence>MLKLCSNCISQEDVNQKFLKSLSPEWNTHTIVWRNKPEIDILSLDDLYNNLNIYEPEVKGTSSSSINTQNVAFYVLQYSTCCTHNGAVNTAHGATTTSTQATTINSTTIDNLSDVVICAFFASQPNSPQLDNEDLQQINPDDLEEMDLRWQMAMLTMRARRFLKNTGSKAPRNQENRNKENTRRVVPVETTTYNALVSCDGSGYDLSDQSEEGPTNFALMAYSFTSSNSEVSTDSNCSSSCLENVKILKEQNEQLLKDLRTSKLNAIAYKTGLKSVEARLLVYKKNESVYEEDIKVLKCVIHLREVAITELRRKLELAQKQKDEIQLTVEKFKNSSKNLSKLIDYQIVDKCKTSLRYNAVLPPYIGKFMPLKPNLSFSDLEEFISEPIVIKPIVEKSEAKASEANPKVVKKSNGAPFIEDWVSKSEEEDVPQAKIEKETVKPSFGKIEFVKPKEKTAKKTAKQVEQNRQNIHTPRGNQRNWNNMMSQRLGMNSAKPMINLSKSAHSTVKWLIHKNTSFKNNNFNQRVNTVKDKKFNTARLKEVVNAARPKEVVNDVKGNNVNVVKASACWVWKPKTKVLDHVSKHNSASITLKMFDYVDAQGRSKLEHINFKTMNKLVKGNLVRGLPSKLFEIHQTCVACQKGKQHRASLLLDNSSPNGVAERKNRTLIEAARTMLADSKLPTTFWAEAVNTACYVQNKASKSSPAVDSNLQEMMKRRLLKNQEKEVNAVGGKSRIELPDDPNMPALEDIVYSDEDKDVGAEADMKILDAFMPAVLFQLQEYTKIIQLNKLLETEFQAPQTRRMTKNLEEHVKRVTTRGGKMTSKATLSIEIIETGTNKIEPLRFEQDVQENSHDDGVENKSSGTPERTTQPWLFPQIGPSKKERGFSRKSRLTFGKNLMHLNYRADNIMRRCVARSETLEILAHCHSGPTGGHHSVNVTTKKVYDSGFYWPSVFKDANEYVCEVFNVWGLDFMGPFPQSRGNKYILVAVDYVSKWVEAQALPMNDARVVVKLLRSLFARAIKHILERSVGYNPKDWTEKLNDALWAFRDTAYKTPTRCTPFRLVYGKTCHLPVEIEYKLNELAELRDGAYKNTRIYKEQPNKWHDSRLRGDREFKVYPYGAIEIIDMDRFSFKVNGQRLMKYYEGNIDKEDDEVIETSIRRIRSIPFGVLNVGTLSVLSFLAFKLYRQSPSSTRIHAHDDVVFWQTDDLLYFLSQVVLYGDLAGKEIDNVGEVSIIWNSCS</sequence>
<reference evidence="5" key="2">
    <citation type="submission" date="2022-01" db="EMBL/GenBank/DDBJ databases">
        <authorList>
            <person name="Yamashiro T."/>
            <person name="Shiraishi A."/>
            <person name="Satake H."/>
            <person name="Nakayama K."/>
        </authorList>
    </citation>
    <scope>NUCLEOTIDE SEQUENCE</scope>
</reference>
<accession>A0ABQ5CCE2</accession>
<dbReference type="Gene3D" id="1.10.340.70">
    <property type="match status" value="1"/>
</dbReference>
<feature type="region of interest" description="Disordered" evidence="2">
    <location>
        <begin position="851"/>
        <end position="887"/>
    </location>
</feature>
<evidence type="ECO:0000313" key="5">
    <source>
        <dbReference type="EMBL" id="GJT23596.1"/>
    </source>
</evidence>
<reference evidence="5" key="1">
    <citation type="journal article" date="2022" name="Int. J. Mol. Sci.">
        <title>Draft Genome of Tanacetum Coccineum: Genomic Comparison of Closely Related Tanacetum-Family Plants.</title>
        <authorList>
            <person name="Yamashiro T."/>
            <person name="Shiraishi A."/>
            <person name="Nakayama K."/>
            <person name="Satake H."/>
        </authorList>
    </citation>
    <scope>NUCLEOTIDE SEQUENCE</scope>
</reference>
<dbReference type="InterPro" id="IPR025724">
    <property type="entry name" value="GAG-pre-integrase_dom"/>
</dbReference>
<dbReference type="Pfam" id="PF13976">
    <property type="entry name" value="gag_pre-integrs"/>
    <property type="match status" value="1"/>
</dbReference>
<evidence type="ECO:0000259" key="4">
    <source>
        <dbReference type="Pfam" id="PF17921"/>
    </source>
</evidence>
<organism evidence="5 6">
    <name type="scientific">Tanacetum coccineum</name>
    <dbReference type="NCBI Taxonomy" id="301880"/>
    <lineage>
        <taxon>Eukaryota</taxon>
        <taxon>Viridiplantae</taxon>
        <taxon>Streptophyta</taxon>
        <taxon>Embryophyta</taxon>
        <taxon>Tracheophyta</taxon>
        <taxon>Spermatophyta</taxon>
        <taxon>Magnoliopsida</taxon>
        <taxon>eudicotyledons</taxon>
        <taxon>Gunneridae</taxon>
        <taxon>Pentapetalae</taxon>
        <taxon>asterids</taxon>
        <taxon>campanulids</taxon>
        <taxon>Asterales</taxon>
        <taxon>Asteraceae</taxon>
        <taxon>Asteroideae</taxon>
        <taxon>Anthemideae</taxon>
        <taxon>Anthemidinae</taxon>
        <taxon>Tanacetum</taxon>
    </lineage>
</organism>